<comment type="caution">
    <text evidence="2">The sequence shown here is derived from an EMBL/GenBank/DDBJ whole genome shotgun (WGS) entry which is preliminary data.</text>
</comment>
<protein>
    <submittedName>
        <fullName evidence="2">Membrane protein</fullName>
    </submittedName>
</protein>
<dbReference type="AlphaFoldDB" id="A0A5M3WL07"/>
<name>A0A5M3WL07_9ACTN</name>
<organism evidence="2 3">
    <name type="scientific">Acrocarpospora macrocephala</name>
    <dbReference type="NCBI Taxonomy" id="150177"/>
    <lineage>
        <taxon>Bacteria</taxon>
        <taxon>Bacillati</taxon>
        <taxon>Actinomycetota</taxon>
        <taxon>Actinomycetes</taxon>
        <taxon>Streptosporangiales</taxon>
        <taxon>Streptosporangiaceae</taxon>
        <taxon>Acrocarpospora</taxon>
    </lineage>
</organism>
<evidence type="ECO:0000256" key="1">
    <source>
        <dbReference type="SAM" id="Phobius"/>
    </source>
</evidence>
<gene>
    <name evidence="2" type="ORF">Amac_023180</name>
</gene>
<dbReference type="Proteomes" id="UP000331127">
    <property type="component" value="Unassembled WGS sequence"/>
</dbReference>
<keyword evidence="1" id="KW-1133">Transmembrane helix</keyword>
<feature type="transmembrane region" description="Helical" evidence="1">
    <location>
        <begin position="29"/>
        <end position="51"/>
    </location>
</feature>
<sequence length="203" mass="22208">MSDKSPLTRKERLAQLQTKQRRREGARTIIVVSAAFVTLVAVVTTVAVLIIRERSKSSLDAVRVATFDKRDHTTDPVTYQHSPPIGGDHDPKWQNCGVYAQSLRKENVVHAQEHGAVWITVRPDLPITEVEKVVNVLNGRDYVILSPYDGQQAPVIASAWGKQLTLDGADDPRLPAFLRAYIQAPDAPEPGAPCTGGTGEPLT</sequence>
<accession>A0A5M3WL07</accession>
<dbReference type="Pfam" id="PF11303">
    <property type="entry name" value="DUF3105"/>
    <property type="match status" value="1"/>
</dbReference>
<evidence type="ECO:0000313" key="3">
    <source>
        <dbReference type="Proteomes" id="UP000331127"/>
    </source>
</evidence>
<evidence type="ECO:0000313" key="2">
    <source>
        <dbReference type="EMBL" id="GES08722.1"/>
    </source>
</evidence>
<dbReference type="RefSeq" id="WP_155354303.1">
    <property type="nucleotide sequence ID" value="NZ_BAAAHL010000046.1"/>
</dbReference>
<keyword evidence="1" id="KW-0472">Membrane</keyword>
<dbReference type="OrthoDB" id="164831at2"/>
<keyword evidence="3" id="KW-1185">Reference proteome</keyword>
<dbReference type="InterPro" id="IPR021454">
    <property type="entry name" value="DUF3105"/>
</dbReference>
<proteinExistence type="predicted"/>
<reference evidence="2 3" key="1">
    <citation type="submission" date="2019-10" db="EMBL/GenBank/DDBJ databases">
        <title>Whole genome shotgun sequence of Acrocarpospora macrocephala NBRC 16266.</title>
        <authorList>
            <person name="Ichikawa N."/>
            <person name="Kimura A."/>
            <person name="Kitahashi Y."/>
            <person name="Komaki H."/>
            <person name="Oguchi A."/>
        </authorList>
    </citation>
    <scope>NUCLEOTIDE SEQUENCE [LARGE SCALE GENOMIC DNA]</scope>
    <source>
        <strain evidence="2 3">NBRC 16266</strain>
    </source>
</reference>
<dbReference type="EMBL" id="BLAE01000011">
    <property type="protein sequence ID" value="GES08722.1"/>
    <property type="molecule type" value="Genomic_DNA"/>
</dbReference>
<keyword evidence="1" id="KW-0812">Transmembrane</keyword>